<accession>A0ABN8IKB1</accession>
<gene>
    <name evidence="2" type="ORF">IPOD504_LOCUS10347</name>
</gene>
<feature type="region of interest" description="Disordered" evidence="1">
    <location>
        <begin position="76"/>
        <end position="120"/>
    </location>
</feature>
<feature type="non-terminal residue" evidence="2">
    <location>
        <position position="1"/>
    </location>
</feature>
<evidence type="ECO:0000313" key="2">
    <source>
        <dbReference type="EMBL" id="CAH2057882.1"/>
    </source>
</evidence>
<keyword evidence="3" id="KW-1185">Reference proteome</keyword>
<evidence type="ECO:0000313" key="3">
    <source>
        <dbReference type="Proteomes" id="UP000837857"/>
    </source>
</evidence>
<dbReference type="Proteomes" id="UP000837857">
    <property type="component" value="Chromosome 25"/>
</dbReference>
<organism evidence="2 3">
    <name type="scientific">Iphiclides podalirius</name>
    <name type="common">scarce swallowtail</name>
    <dbReference type="NCBI Taxonomy" id="110791"/>
    <lineage>
        <taxon>Eukaryota</taxon>
        <taxon>Metazoa</taxon>
        <taxon>Ecdysozoa</taxon>
        <taxon>Arthropoda</taxon>
        <taxon>Hexapoda</taxon>
        <taxon>Insecta</taxon>
        <taxon>Pterygota</taxon>
        <taxon>Neoptera</taxon>
        <taxon>Endopterygota</taxon>
        <taxon>Lepidoptera</taxon>
        <taxon>Glossata</taxon>
        <taxon>Ditrysia</taxon>
        <taxon>Papilionoidea</taxon>
        <taxon>Papilionidae</taxon>
        <taxon>Papilioninae</taxon>
        <taxon>Iphiclides</taxon>
    </lineage>
</organism>
<name>A0ABN8IKB1_9NEOP</name>
<evidence type="ECO:0000256" key="1">
    <source>
        <dbReference type="SAM" id="MobiDB-lite"/>
    </source>
</evidence>
<reference evidence="2" key="1">
    <citation type="submission" date="2022-03" db="EMBL/GenBank/DDBJ databases">
        <authorList>
            <person name="Martin H S."/>
        </authorList>
    </citation>
    <scope>NUCLEOTIDE SEQUENCE</scope>
</reference>
<protein>
    <submittedName>
        <fullName evidence="2">Uncharacterized protein</fullName>
    </submittedName>
</protein>
<sequence length="120" mass="14160">MCGGYHLTSGESGVPPSNIWQWLKVNRNDISYHYLVTTVPCYSERAQRGGPYRREELRCRKFLEWDNRIEERRKCAHKREMTPEHIAGSSAHGRKGAAPKPDRRSRRKPTEINRQYTLQY</sequence>
<feature type="compositionally biased region" description="Basic residues" evidence="1">
    <location>
        <begin position="92"/>
        <end position="107"/>
    </location>
</feature>
<proteinExistence type="predicted"/>
<dbReference type="EMBL" id="OW152837">
    <property type="protein sequence ID" value="CAH2057882.1"/>
    <property type="molecule type" value="Genomic_DNA"/>
</dbReference>